<name>A0ABV3ZIM6_9BACT</name>
<evidence type="ECO:0000259" key="8">
    <source>
        <dbReference type="Pfam" id="PF01120"/>
    </source>
</evidence>
<feature type="domain" description="Glycoside hydrolase family 29 N-terminal" evidence="8">
    <location>
        <begin position="61"/>
        <end position="332"/>
    </location>
</feature>
<comment type="function">
    <text evidence="1">Alpha-L-fucosidase is responsible for hydrolyzing the alpha-1,6-linked fucose joined to the reducing-end N-acetylglucosamine of the carbohydrate moieties of glycoproteins.</text>
</comment>
<dbReference type="InterPro" id="IPR017853">
    <property type="entry name" value="GH"/>
</dbReference>
<keyword evidence="5" id="KW-0378">Hydrolase</keyword>
<feature type="signal peptide" evidence="7">
    <location>
        <begin position="1"/>
        <end position="21"/>
    </location>
</feature>
<evidence type="ECO:0000256" key="4">
    <source>
        <dbReference type="ARBA" id="ARBA00022729"/>
    </source>
</evidence>
<dbReference type="Gene3D" id="3.20.20.80">
    <property type="entry name" value="Glycosidases"/>
    <property type="match status" value="1"/>
</dbReference>
<evidence type="ECO:0000313" key="9">
    <source>
        <dbReference type="EMBL" id="MEX6688921.1"/>
    </source>
</evidence>
<organism evidence="9 10">
    <name type="scientific">Danxiaibacter flavus</name>
    <dbReference type="NCBI Taxonomy" id="3049108"/>
    <lineage>
        <taxon>Bacteria</taxon>
        <taxon>Pseudomonadati</taxon>
        <taxon>Bacteroidota</taxon>
        <taxon>Chitinophagia</taxon>
        <taxon>Chitinophagales</taxon>
        <taxon>Chitinophagaceae</taxon>
        <taxon>Danxiaibacter</taxon>
    </lineage>
</organism>
<evidence type="ECO:0000313" key="10">
    <source>
        <dbReference type="Proteomes" id="UP001560573"/>
    </source>
</evidence>
<feature type="chain" id="PRO_5046908479" description="alpha-L-fucosidase" evidence="7">
    <location>
        <begin position="22"/>
        <end position="450"/>
    </location>
</feature>
<sequence length="450" mass="50456">MKFGYTILLSLLGLGATAQKAALLPPLPTPRQLNWQEQEFYLFTHFGPNTFTDLEWGHGTEHEEVFNPTELDCRQWARIAKAAGAKGIIITAKHHDGFCLWPSKYSKHTVRESKWKDGKGDVLKELSDACKAYGLKLGIYLSPWDRNHPQYGTPGYNDVFVDMMKEVVSRYGPLFEFWWDGANGEGPNGKKMVYDWHRFEQTMRTIAPNTPVFSDIGPDMRWVGNEKGIAGKTNWNLLDTAGFNRGLGAPSTDTLNSGNFNGKVWIPAECDVSIRPGWFYHQTEDAKVKTPEELFDLYLKSVGRGANFLLNVPPDRRGLFTSYDSASLVGFRKLLDENLSKPVASKTWKAVQQTNNTFSVALPKSTAVNCVLLQEPIELGQRVISFSVQLKKNGSVVKEISATTIGRKRILTFPAEEADAVDIVIKNAKATPYLKQIAVYKIADNLVEKE</sequence>
<evidence type="ECO:0000256" key="5">
    <source>
        <dbReference type="ARBA" id="ARBA00022801"/>
    </source>
</evidence>
<reference evidence="9 10" key="1">
    <citation type="submission" date="2023-07" db="EMBL/GenBank/DDBJ databases">
        <authorList>
            <person name="Lian W.-H."/>
        </authorList>
    </citation>
    <scope>NUCLEOTIDE SEQUENCE [LARGE SCALE GENOMIC DNA]</scope>
    <source>
        <strain evidence="9 10">SYSU DXS3180</strain>
    </source>
</reference>
<dbReference type="PRINTS" id="PR00741">
    <property type="entry name" value="GLHYDRLASE29"/>
</dbReference>
<dbReference type="EMBL" id="JAULBC010000005">
    <property type="protein sequence ID" value="MEX6688921.1"/>
    <property type="molecule type" value="Genomic_DNA"/>
</dbReference>
<accession>A0ABV3ZIM6</accession>
<dbReference type="SUPFAM" id="SSF51445">
    <property type="entry name" value="(Trans)glycosidases"/>
    <property type="match status" value="1"/>
</dbReference>
<dbReference type="Gene3D" id="2.60.120.260">
    <property type="entry name" value="Galactose-binding domain-like"/>
    <property type="match status" value="1"/>
</dbReference>
<dbReference type="Proteomes" id="UP001560573">
    <property type="component" value="Unassembled WGS sequence"/>
</dbReference>
<evidence type="ECO:0000256" key="1">
    <source>
        <dbReference type="ARBA" id="ARBA00004071"/>
    </source>
</evidence>
<dbReference type="SMART" id="SM00812">
    <property type="entry name" value="Alpha_L_fucos"/>
    <property type="match status" value="1"/>
</dbReference>
<dbReference type="EC" id="3.2.1.51" evidence="3"/>
<dbReference type="InterPro" id="IPR000933">
    <property type="entry name" value="Glyco_hydro_29"/>
</dbReference>
<keyword evidence="6" id="KW-0326">Glycosidase</keyword>
<dbReference type="PANTHER" id="PTHR10030:SF37">
    <property type="entry name" value="ALPHA-L-FUCOSIDASE-RELATED"/>
    <property type="match status" value="1"/>
</dbReference>
<evidence type="ECO:0000256" key="7">
    <source>
        <dbReference type="SAM" id="SignalP"/>
    </source>
</evidence>
<comment type="caution">
    <text evidence="9">The sequence shown here is derived from an EMBL/GenBank/DDBJ whole genome shotgun (WGS) entry which is preliminary data.</text>
</comment>
<evidence type="ECO:0000256" key="6">
    <source>
        <dbReference type="ARBA" id="ARBA00023295"/>
    </source>
</evidence>
<comment type="similarity">
    <text evidence="2">Belongs to the glycosyl hydrolase 29 family.</text>
</comment>
<keyword evidence="10" id="KW-1185">Reference proteome</keyword>
<dbReference type="RefSeq" id="WP_369330331.1">
    <property type="nucleotide sequence ID" value="NZ_JAULBC010000005.1"/>
</dbReference>
<keyword evidence="4 7" id="KW-0732">Signal</keyword>
<dbReference type="Pfam" id="PF01120">
    <property type="entry name" value="Alpha_L_fucos"/>
    <property type="match status" value="1"/>
</dbReference>
<dbReference type="InterPro" id="IPR057739">
    <property type="entry name" value="Glyco_hydro_29_N"/>
</dbReference>
<proteinExistence type="inferred from homology"/>
<protein>
    <recommendedName>
        <fullName evidence="3">alpha-L-fucosidase</fullName>
        <ecNumber evidence="3">3.2.1.51</ecNumber>
    </recommendedName>
</protein>
<gene>
    <name evidence="9" type="ORF">QTN47_15540</name>
</gene>
<dbReference type="PANTHER" id="PTHR10030">
    <property type="entry name" value="ALPHA-L-FUCOSIDASE"/>
    <property type="match status" value="1"/>
</dbReference>
<dbReference type="InterPro" id="IPR016286">
    <property type="entry name" value="FUC_metazoa-typ"/>
</dbReference>
<evidence type="ECO:0000256" key="2">
    <source>
        <dbReference type="ARBA" id="ARBA00007951"/>
    </source>
</evidence>
<evidence type="ECO:0000256" key="3">
    <source>
        <dbReference type="ARBA" id="ARBA00012662"/>
    </source>
</evidence>